<dbReference type="GO" id="GO:0003677">
    <property type="term" value="F:DNA binding"/>
    <property type="evidence" value="ECO:0007669"/>
    <property type="project" value="InterPro"/>
</dbReference>
<dbReference type="AlphaFoldDB" id="A0AAN6VQ78"/>
<keyword evidence="1" id="KW-0539">Nucleus</keyword>
<evidence type="ECO:0000313" key="5">
    <source>
        <dbReference type="Proteomes" id="UP001302745"/>
    </source>
</evidence>
<reference evidence="4" key="1">
    <citation type="journal article" date="2023" name="Mol. Phylogenet. Evol.">
        <title>Genome-scale phylogeny and comparative genomics of the fungal order Sordariales.</title>
        <authorList>
            <person name="Hensen N."/>
            <person name="Bonometti L."/>
            <person name="Westerberg I."/>
            <person name="Brannstrom I.O."/>
            <person name="Guillou S."/>
            <person name="Cros-Aarteil S."/>
            <person name="Calhoun S."/>
            <person name="Haridas S."/>
            <person name="Kuo A."/>
            <person name="Mondo S."/>
            <person name="Pangilinan J."/>
            <person name="Riley R."/>
            <person name="LaButti K."/>
            <person name="Andreopoulos B."/>
            <person name="Lipzen A."/>
            <person name="Chen C."/>
            <person name="Yan M."/>
            <person name="Daum C."/>
            <person name="Ng V."/>
            <person name="Clum A."/>
            <person name="Steindorff A."/>
            <person name="Ohm R.A."/>
            <person name="Martin F."/>
            <person name="Silar P."/>
            <person name="Natvig D.O."/>
            <person name="Lalanne C."/>
            <person name="Gautier V."/>
            <person name="Ament-Velasquez S.L."/>
            <person name="Kruys A."/>
            <person name="Hutchinson M.I."/>
            <person name="Powell A.J."/>
            <person name="Barry K."/>
            <person name="Miller A.N."/>
            <person name="Grigoriev I.V."/>
            <person name="Debuchy R."/>
            <person name="Gladieux P."/>
            <person name="Hiltunen Thoren M."/>
            <person name="Johannesson H."/>
        </authorList>
    </citation>
    <scope>NUCLEOTIDE SEQUENCE</scope>
    <source>
        <strain evidence="4">CBS 538.74</strain>
    </source>
</reference>
<feature type="domain" description="Xylanolytic transcriptional activator regulatory" evidence="3">
    <location>
        <begin position="207"/>
        <end position="281"/>
    </location>
</feature>
<comment type="caution">
    <text evidence="4">The sequence shown here is derived from an EMBL/GenBank/DDBJ whole genome shotgun (WGS) entry which is preliminary data.</text>
</comment>
<keyword evidence="5" id="KW-1185">Reference proteome</keyword>
<dbReference type="Proteomes" id="UP001302745">
    <property type="component" value="Unassembled WGS sequence"/>
</dbReference>
<dbReference type="InterPro" id="IPR007219">
    <property type="entry name" value="XnlR_reg_dom"/>
</dbReference>
<dbReference type="GO" id="GO:0003700">
    <property type="term" value="F:DNA-binding transcription factor activity"/>
    <property type="evidence" value="ECO:0007669"/>
    <property type="project" value="InterPro"/>
</dbReference>
<evidence type="ECO:0000256" key="1">
    <source>
        <dbReference type="ARBA" id="ARBA00023242"/>
    </source>
</evidence>
<feature type="region of interest" description="Disordered" evidence="2">
    <location>
        <begin position="40"/>
        <end position="62"/>
    </location>
</feature>
<evidence type="ECO:0000313" key="4">
    <source>
        <dbReference type="EMBL" id="KAK4155292.1"/>
    </source>
</evidence>
<name>A0AAN6VQ78_9PEZI</name>
<dbReference type="Pfam" id="PF04082">
    <property type="entry name" value="Fungal_trans"/>
    <property type="match status" value="1"/>
</dbReference>
<organism evidence="4 5">
    <name type="scientific">Chaetomidium leptoderma</name>
    <dbReference type="NCBI Taxonomy" id="669021"/>
    <lineage>
        <taxon>Eukaryota</taxon>
        <taxon>Fungi</taxon>
        <taxon>Dikarya</taxon>
        <taxon>Ascomycota</taxon>
        <taxon>Pezizomycotina</taxon>
        <taxon>Sordariomycetes</taxon>
        <taxon>Sordariomycetidae</taxon>
        <taxon>Sordariales</taxon>
        <taxon>Chaetomiaceae</taxon>
        <taxon>Chaetomidium</taxon>
    </lineage>
</organism>
<evidence type="ECO:0000259" key="3">
    <source>
        <dbReference type="SMART" id="SM00906"/>
    </source>
</evidence>
<dbReference type="PANTHER" id="PTHR46910">
    <property type="entry name" value="TRANSCRIPTION FACTOR PDR1"/>
    <property type="match status" value="1"/>
</dbReference>
<dbReference type="GO" id="GO:0008270">
    <property type="term" value="F:zinc ion binding"/>
    <property type="evidence" value="ECO:0007669"/>
    <property type="project" value="InterPro"/>
</dbReference>
<sequence>MTLHRREEHAAQHRGHASISKQRVEALEDRLAVLESMLRQKTRTSTPPQLALGAQGSSPTPPFRQISGRFALWKREECTKVLTRTALSPLTAEASELHMVEESLDNVCAELPFLCIPWFREQIRRPDAVHVPDAWWQGLTYATIASAAHFRTLNSCFRDLAVYAWAFFRNAYAVLPELLLRGDSLGAAQAVMAMAMFVRQSTDTRTTSLLLSIAIRMQHSAGLHVKTTSETILPPAEVENRSRLLWAAFILDMDISVNSGLPPVHADQGVTLDLPGLQDGGQQDMVFRLRAELAGIQRRIGSQLFNLSQADLLVLESELGAWSLRVPLEIRPNLHDQQESSSNHQAADVSVAMLHLVYYNSLAMVCWASLRHAKMQMLESPQATDSDIHGLTSRPTSIARAAARAAISSLLRFPTESFADLWKALCYPVSASIVLLAVVCKEPTHPEARGDLSLLARFVEFLDKMVRDEGCDLQRMRDGISTFEKVATHAVRAALGSDMPVNPALWPLSMASGQTGNAIAKLLTCTSYHPMYLTQSFMGNTPNRDTDNAKQLAAILGLSWGKNGYGPFAPDSLMPATHGFAFGSGSPE</sequence>
<protein>
    <submittedName>
        <fullName evidence="4">Activator of stress genes 1</fullName>
    </submittedName>
</protein>
<dbReference type="GO" id="GO:0006351">
    <property type="term" value="P:DNA-templated transcription"/>
    <property type="evidence" value="ECO:0007669"/>
    <property type="project" value="InterPro"/>
</dbReference>
<feature type="region of interest" description="Disordered" evidence="2">
    <location>
        <begin position="1"/>
        <end position="22"/>
    </location>
</feature>
<feature type="compositionally biased region" description="Basic and acidic residues" evidence="2">
    <location>
        <begin position="1"/>
        <end position="11"/>
    </location>
</feature>
<dbReference type="CDD" id="cd12148">
    <property type="entry name" value="fungal_TF_MHR"/>
    <property type="match status" value="1"/>
</dbReference>
<dbReference type="PANTHER" id="PTHR46910:SF25">
    <property type="entry name" value="ABC-TRANSPORTER-REGULATING TRANSCRIPTION FACTOR"/>
    <property type="match status" value="1"/>
</dbReference>
<reference evidence="4" key="2">
    <citation type="submission" date="2023-05" db="EMBL/GenBank/DDBJ databases">
        <authorList>
            <consortium name="Lawrence Berkeley National Laboratory"/>
            <person name="Steindorff A."/>
            <person name="Hensen N."/>
            <person name="Bonometti L."/>
            <person name="Westerberg I."/>
            <person name="Brannstrom I.O."/>
            <person name="Guillou S."/>
            <person name="Cros-Aarteil S."/>
            <person name="Calhoun S."/>
            <person name="Haridas S."/>
            <person name="Kuo A."/>
            <person name="Mondo S."/>
            <person name="Pangilinan J."/>
            <person name="Riley R."/>
            <person name="Labutti K."/>
            <person name="Andreopoulos B."/>
            <person name="Lipzen A."/>
            <person name="Chen C."/>
            <person name="Yanf M."/>
            <person name="Daum C."/>
            <person name="Ng V."/>
            <person name="Clum A."/>
            <person name="Ohm R."/>
            <person name="Martin F."/>
            <person name="Silar P."/>
            <person name="Natvig D."/>
            <person name="Lalanne C."/>
            <person name="Gautier V."/>
            <person name="Ament-Velasquez S.L."/>
            <person name="Kruys A."/>
            <person name="Hutchinson M.I."/>
            <person name="Powell A.J."/>
            <person name="Barry K."/>
            <person name="Miller A.N."/>
            <person name="Grigoriev I.V."/>
            <person name="Debuchy R."/>
            <person name="Gladieux P."/>
            <person name="Thoren M.H."/>
            <person name="Johannesson H."/>
        </authorList>
    </citation>
    <scope>NUCLEOTIDE SEQUENCE</scope>
    <source>
        <strain evidence="4">CBS 538.74</strain>
    </source>
</reference>
<dbReference type="SMART" id="SM00906">
    <property type="entry name" value="Fungal_trans"/>
    <property type="match status" value="1"/>
</dbReference>
<dbReference type="EMBL" id="MU856891">
    <property type="protein sequence ID" value="KAK4155292.1"/>
    <property type="molecule type" value="Genomic_DNA"/>
</dbReference>
<evidence type="ECO:0000256" key="2">
    <source>
        <dbReference type="SAM" id="MobiDB-lite"/>
    </source>
</evidence>
<dbReference type="InterPro" id="IPR050987">
    <property type="entry name" value="AtrR-like"/>
</dbReference>
<accession>A0AAN6VQ78</accession>
<gene>
    <name evidence="4" type="ORF">C8A00DRAFT_31912</name>
</gene>
<proteinExistence type="predicted"/>